<evidence type="ECO:0000313" key="1">
    <source>
        <dbReference type="EMBL" id="RKR76301.1"/>
    </source>
</evidence>
<dbReference type="Proteomes" id="UP000280008">
    <property type="component" value="Unassembled WGS sequence"/>
</dbReference>
<keyword evidence="2" id="KW-1185">Reference proteome</keyword>
<reference evidence="1 2" key="1">
    <citation type="submission" date="2018-10" db="EMBL/GenBank/DDBJ databases">
        <title>Sequencing the genomes of 1000 actinobacteria strains.</title>
        <authorList>
            <person name="Klenk H.-P."/>
        </authorList>
    </citation>
    <scope>NUCLEOTIDE SEQUENCE [LARGE SCALE GENOMIC DNA]</scope>
    <source>
        <strain evidence="1 2">DSM 17894</strain>
    </source>
</reference>
<evidence type="ECO:0000313" key="2">
    <source>
        <dbReference type="Proteomes" id="UP000280008"/>
    </source>
</evidence>
<comment type="caution">
    <text evidence="1">The sequence shown here is derived from an EMBL/GenBank/DDBJ whole genome shotgun (WGS) entry which is preliminary data.</text>
</comment>
<proteinExistence type="predicted"/>
<name>A0A495IM14_9MICO</name>
<sequence>MPTIFFAPSGRHRTLFGDLSVEELTTESGSGETPKQKFVLELASHLTEDGLARLDDAPPGWRWTVTVPENAEVPAPWWREKYGNLHPEELRNAKAIRNADWPDTFTAQVADLGDALERDGYRTLNQAPASWVWVAGGRE</sequence>
<gene>
    <name evidence="1" type="ORF">C8E83_3469</name>
</gene>
<dbReference type="AlphaFoldDB" id="A0A495IM14"/>
<organism evidence="1 2">
    <name type="scientific">Frondihabitans australicus</name>
    <dbReference type="NCBI Taxonomy" id="386892"/>
    <lineage>
        <taxon>Bacteria</taxon>
        <taxon>Bacillati</taxon>
        <taxon>Actinomycetota</taxon>
        <taxon>Actinomycetes</taxon>
        <taxon>Micrococcales</taxon>
        <taxon>Microbacteriaceae</taxon>
        <taxon>Frondihabitans</taxon>
    </lineage>
</organism>
<accession>A0A495IM14</accession>
<protein>
    <submittedName>
        <fullName evidence="1">Uncharacterized protein</fullName>
    </submittedName>
</protein>
<dbReference type="RefSeq" id="WP_121371289.1">
    <property type="nucleotide sequence ID" value="NZ_RBKS01000001.1"/>
</dbReference>
<dbReference type="EMBL" id="RBKS01000001">
    <property type="protein sequence ID" value="RKR76301.1"/>
    <property type="molecule type" value="Genomic_DNA"/>
</dbReference>
<dbReference type="OrthoDB" id="3436866at2"/>